<evidence type="ECO:0000313" key="1">
    <source>
        <dbReference type="EMBL" id="ELS50867.1"/>
    </source>
</evidence>
<gene>
    <name evidence="1" type="ORF">STVIR_8175</name>
</gene>
<evidence type="ECO:0000313" key="2">
    <source>
        <dbReference type="Proteomes" id="UP000011205"/>
    </source>
</evidence>
<dbReference type="AlphaFoldDB" id="L8P6A8"/>
<dbReference type="Proteomes" id="UP000011205">
    <property type="component" value="Unassembled WGS sequence"/>
</dbReference>
<reference evidence="1 2" key="1">
    <citation type="journal article" date="2013" name="Genome Announc.">
        <title>Draft Genome Sequence of Streptomyces viridochromogenes Strain Tu57, Producer of Avilamycin.</title>
        <authorList>
            <person name="Gruning B.A."/>
            <person name="Erxleben A."/>
            <person name="Hahnlein A."/>
            <person name="Gunther S."/>
        </authorList>
    </citation>
    <scope>NUCLEOTIDE SEQUENCE [LARGE SCALE GENOMIC DNA]</scope>
    <source>
        <strain evidence="1 2">Tue57</strain>
    </source>
</reference>
<accession>L8P6A8</accession>
<dbReference type="EMBL" id="AMLP01000261">
    <property type="protein sequence ID" value="ELS50867.1"/>
    <property type="molecule type" value="Genomic_DNA"/>
</dbReference>
<protein>
    <submittedName>
        <fullName evidence="1">Uncharacterized protein</fullName>
    </submittedName>
</protein>
<sequence length="36" mass="3646">MLTALNEGKEAGVLFAETTRSSSTSASGVPAMVNAF</sequence>
<name>L8P6A8_STRVR</name>
<organism evidence="1 2">
    <name type="scientific">Streptomyces viridochromogenes Tue57</name>
    <dbReference type="NCBI Taxonomy" id="1160705"/>
    <lineage>
        <taxon>Bacteria</taxon>
        <taxon>Bacillati</taxon>
        <taxon>Actinomycetota</taxon>
        <taxon>Actinomycetes</taxon>
        <taxon>Kitasatosporales</taxon>
        <taxon>Streptomycetaceae</taxon>
        <taxon>Streptomyces</taxon>
    </lineage>
</organism>
<proteinExistence type="predicted"/>
<comment type="caution">
    <text evidence="1">The sequence shown here is derived from an EMBL/GenBank/DDBJ whole genome shotgun (WGS) entry which is preliminary data.</text>
</comment>